<accession>A0A7C8HYY1</accession>
<dbReference type="AlphaFoldDB" id="A0A7C8HYY1"/>
<gene>
    <name evidence="2" type="ORF">BDV95DRAFT_612486</name>
</gene>
<feature type="compositionally biased region" description="Low complexity" evidence="1">
    <location>
        <begin position="356"/>
        <end position="371"/>
    </location>
</feature>
<evidence type="ECO:0000313" key="3">
    <source>
        <dbReference type="Proteomes" id="UP000481861"/>
    </source>
</evidence>
<feature type="region of interest" description="Disordered" evidence="1">
    <location>
        <begin position="282"/>
        <end position="317"/>
    </location>
</feature>
<dbReference type="EMBL" id="JAADJZ010000032">
    <property type="protein sequence ID" value="KAF2865609.1"/>
    <property type="molecule type" value="Genomic_DNA"/>
</dbReference>
<name>A0A7C8HYY1_9PLEO</name>
<protein>
    <submittedName>
        <fullName evidence="2">Uncharacterized protein</fullName>
    </submittedName>
</protein>
<sequence>MPVFVNFALGAKEAYFFNSPTHWAWHNLPPDVEALFTKQPALRDVLELALGEDGAYFVSYRDFDGRVLCRHYNLPNPLTTYLYASSTTGHPTRDLPTLSITLGPFASYYAHDAVSASWSNLPPALETALLARLYSQDGARTQWKDGGREAPSFVSLGEGGRYFMRTVKGGGSWDLKVGGKGEGEGEGGEQGLVGTNRFLDECRDFGGVAGLYLFPASPPSYVLLLTTGKAFSNLPEHTWADYNKMAPALPPLVQTQAPIPAVPQTQVQQVLQQLQQGQQQPAAVGQVPQQPPVQQLQQQLQQPLQQQQAPHPSYTHTQTHIPLVGTASIPAIGGGVSFSPVASPAPQYQVVDPAVQQRQLQQQQPQFQQQPPMHPQPHPHFQSPSPSSPSPLPPPYQARAFN</sequence>
<comment type="caution">
    <text evidence="2">The sequence shown here is derived from an EMBL/GenBank/DDBJ whole genome shotgun (WGS) entry which is preliminary data.</text>
</comment>
<feature type="compositionally biased region" description="Pro residues" evidence="1">
    <location>
        <begin position="386"/>
        <end position="396"/>
    </location>
</feature>
<evidence type="ECO:0000256" key="1">
    <source>
        <dbReference type="SAM" id="MobiDB-lite"/>
    </source>
</evidence>
<organism evidence="2 3">
    <name type="scientific">Massariosphaeria phaeospora</name>
    <dbReference type="NCBI Taxonomy" id="100035"/>
    <lineage>
        <taxon>Eukaryota</taxon>
        <taxon>Fungi</taxon>
        <taxon>Dikarya</taxon>
        <taxon>Ascomycota</taxon>
        <taxon>Pezizomycotina</taxon>
        <taxon>Dothideomycetes</taxon>
        <taxon>Pleosporomycetidae</taxon>
        <taxon>Pleosporales</taxon>
        <taxon>Pleosporales incertae sedis</taxon>
        <taxon>Massariosphaeria</taxon>
    </lineage>
</organism>
<feature type="compositionally biased region" description="Low complexity" evidence="1">
    <location>
        <begin position="282"/>
        <end position="310"/>
    </location>
</feature>
<proteinExistence type="predicted"/>
<keyword evidence="3" id="KW-1185">Reference proteome</keyword>
<reference evidence="2 3" key="1">
    <citation type="submission" date="2020-01" db="EMBL/GenBank/DDBJ databases">
        <authorList>
            <consortium name="DOE Joint Genome Institute"/>
            <person name="Haridas S."/>
            <person name="Albert R."/>
            <person name="Binder M."/>
            <person name="Bloem J."/>
            <person name="Labutti K."/>
            <person name="Salamov A."/>
            <person name="Andreopoulos B."/>
            <person name="Baker S.E."/>
            <person name="Barry K."/>
            <person name="Bills G."/>
            <person name="Bluhm B.H."/>
            <person name="Cannon C."/>
            <person name="Castanera R."/>
            <person name="Culley D.E."/>
            <person name="Daum C."/>
            <person name="Ezra D."/>
            <person name="Gonzalez J.B."/>
            <person name="Henrissat B."/>
            <person name="Kuo A."/>
            <person name="Liang C."/>
            <person name="Lipzen A."/>
            <person name="Lutzoni F."/>
            <person name="Magnuson J."/>
            <person name="Mondo S."/>
            <person name="Nolan M."/>
            <person name="Ohm R."/>
            <person name="Pangilinan J."/>
            <person name="Park H.-J.H."/>
            <person name="Ramirez L."/>
            <person name="Alfaro M."/>
            <person name="Sun H."/>
            <person name="Tritt A."/>
            <person name="Yoshinaga Y."/>
            <person name="Zwiers L.-H.L."/>
            <person name="Turgeon B.G."/>
            <person name="Goodwin S.B."/>
            <person name="Spatafora J.W."/>
            <person name="Crous P.W."/>
            <person name="Grigoriev I.V."/>
        </authorList>
    </citation>
    <scope>NUCLEOTIDE SEQUENCE [LARGE SCALE GENOMIC DNA]</scope>
    <source>
        <strain evidence="2 3">CBS 611.86</strain>
    </source>
</reference>
<dbReference type="Proteomes" id="UP000481861">
    <property type="component" value="Unassembled WGS sequence"/>
</dbReference>
<evidence type="ECO:0000313" key="2">
    <source>
        <dbReference type="EMBL" id="KAF2865609.1"/>
    </source>
</evidence>
<feature type="region of interest" description="Disordered" evidence="1">
    <location>
        <begin position="355"/>
        <end position="402"/>
    </location>
</feature>
<dbReference type="OrthoDB" id="4354287at2759"/>